<keyword evidence="2" id="KW-1185">Reference proteome</keyword>
<evidence type="ECO:0000313" key="1">
    <source>
        <dbReference type="EMBL" id="VDP28791.1"/>
    </source>
</evidence>
<dbReference type="Proteomes" id="UP000050761">
    <property type="component" value="Unassembled WGS sequence"/>
</dbReference>
<protein>
    <submittedName>
        <fullName evidence="1 3">Uncharacterized protein</fullName>
    </submittedName>
</protein>
<dbReference type="EMBL" id="UZAH01033423">
    <property type="protein sequence ID" value="VDP28791.1"/>
    <property type="molecule type" value="Genomic_DNA"/>
</dbReference>
<gene>
    <name evidence="1" type="ORF">HPBE_LOCUS21880</name>
</gene>
<organism evidence="2 3">
    <name type="scientific">Heligmosomoides polygyrus</name>
    <name type="common">Parasitic roundworm</name>
    <dbReference type="NCBI Taxonomy" id="6339"/>
    <lineage>
        <taxon>Eukaryota</taxon>
        <taxon>Metazoa</taxon>
        <taxon>Ecdysozoa</taxon>
        <taxon>Nematoda</taxon>
        <taxon>Chromadorea</taxon>
        <taxon>Rhabditida</taxon>
        <taxon>Rhabditina</taxon>
        <taxon>Rhabditomorpha</taxon>
        <taxon>Strongyloidea</taxon>
        <taxon>Heligmosomidae</taxon>
        <taxon>Heligmosomoides</taxon>
    </lineage>
</organism>
<dbReference type="WBParaSite" id="HPBE_0002188101-mRNA-1">
    <property type="protein sequence ID" value="HPBE_0002188101-mRNA-1"/>
    <property type="gene ID" value="HPBE_0002188101"/>
</dbReference>
<accession>A0A3P8C7I9</accession>
<reference evidence="1 2" key="1">
    <citation type="submission" date="2018-11" db="EMBL/GenBank/DDBJ databases">
        <authorList>
            <consortium name="Pathogen Informatics"/>
        </authorList>
    </citation>
    <scope>NUCLEOTIDE SEQUENCE [LARGE SCALE GENOMIC DNA]</scope>
</reference>
<evidence type="ECO:0000313" key="2">
    <source>
        <dbReference type="Proteomes" id="UP000050761"/>
    </source>
</evidence>
<evidence type="ECO:0000313" key="3">
    <source>
        <dbReference type="WBParaSite" id="HPBE_0002188101-mRNA-1"/>
    </source>
</evidence>
<accession>A0A183GH60</accession>
<sequence length="101" mass="11269">MLWNRLSEQSSASSSASTTLNYFVISYSEGYFVGGPQCRAKRNFKIGAVYHLVQSTVPRQRLKQFWAGSGPKTTAAARRQDAKSRYFTATARRKDATDPAL</sequence>
<proteinExistence type="predicted"/>
<name>A0A183GH60_HELPZ</name>
<reference evidence="3" key="2">
    <citation type="submission" date="2019-09" db="UniProtKB">
        <authorList>
            <consortium name="WormBaseParasite"/>
        </authorList>
    </citation>
    <scope>IDENTIFICATION</scope>
</reference>
<dbReference type="AlphaFoldDB" id="A0A183GH60"/>